<evidence type="ECO:0000313" key="1">
    <source>
        <dbReference type="EMBL" id="ROS38768.1"/>
    </source>
</evidence>
<sequence length="51" mass="5772">MRFCWRLCEEGGSTVWLRWREPVVIARLAGLVSSQAGPRQAGAPRRMGERS</sequence>
<gene>
    <name evidence="1" type="ORF">EDD35_1056</name>
</gene>
<dbReference type="Proteomes" id="UP000274843">
    <property type="component" value="Unassembled WGS sequence"/>
</dbReference>
<dbReference type="EMBL" id="RKHY01000001">
    <property type="protein sequence ID" value="ROS38768.1"/>
    <property type="molecule type" value="Genomic_DNA"/>
</dbReference>
<dbReference type="GeneID" id="301849286"/>
<organism evidence="1 2">
    <name type="scientific">Amycolatopsis thermoflava</name>
    <dbReference type="NCBI Taxonomy" id="84480"/>
    <lineage>
        <taxon>Bacteria</taxon>
        <taxon>Bacillati</taxon>
        <taxon>Actinomycetota</taxon>
        <taxon>Actinomycetes</taxon>
        <taxon>Pseudonocardiales</taxon>
        <taxon>Pseudonocardiaceae</taxon>
        <taxon>Amycolatopsis</taxon>
        <taxon>Amycolatopsis methanolica group</taxon>
    </lineage>
</organism>
<name>A0A3N2GQ53_9PSEU</name>
<evidence type="ECO:0000313" key="2">
    <source>
        <dbReference type="Proteomes" id="UP000274843"/>
    </source>
</evidence>
<protein>
    <submittedName>
        <fullName evidence="1">Uncharacterized protein</fullName>
    </submittedName>
</protein>
<keyword evidence="2" id="KW-1185">Reference proteome</keyword>
<dbReference type="RefSeq" id="WP_167498983.1">
    <property type="nucleotide sequence ID" value="NZ_RKHY01000001.1"/>
</dbReference>
<dbReference type="AlphaFoldDB" id="A0A3N2GQ53"/>
<comment type="caution">
    <text evidence="1">The sequence shown here is derived from an EMBL/GenBank/DDBJ whole genome shotgun (WGS) entry which is preliminary data.</text>
</comment>
<reference evidence="1 2" key="1">
    <citation type="submission" date="2018-11" db="EMBL/GenBank/DDBJ databases">
        <title>Sequencing the genomes of 1000 actinobacteria strains.</title>
        <authorList>
            <person name="Klenk H.-P."/>
        </authorList>
    </citation>
    <scope>NUCLEOTIDE SEQUENCE [LARGE SCALE GENOMIC DNA]</scope>
    <source>
        <strain evidence="1 2">DSM 44348</strain>
    </source>
</reference>
<proteinExistence type="predicted"/>
<accession>A0A3N2GQ53</accession>